<evidence type="ECO:0000313" key="3">
    <source>
        <dbReference type="Proteomes" id="UP000078343"/>
    </source>
</evidence>
<dbReference type="GeneID" id="30009025"/>
<evidence type="ECO:0000256" key="1">
    <source>
        <dbReference type="SAM" id="MobiDB-lite"/>
    </source>
</evidence>
<gene>
    <name evidence="2" type="ORF">AYL99_04857</name>
</gene>
<feature type="compositionally biased region" description="Low complexity" evidence="1">
    <location>
        <begin position="520"/>
        <end position="529"/>
    </location>
</feature>
<feature type="region of interest" description="Disordered" evidence="1">
    <location>
        <begin position="401"/>
        <end position="421"/>
    </location>
</feature>
<feature type="compositionally biased region" description="Low complexity" evidence="1">
    <location>
        <begin position="474"/>
        <end position="495"/>
    </location>
</feature>
<feature type="compositionally biased region" description="Basic and acidic residues" evidence="1">
    <location>
        <begin position="550"/>
        <end position="569"/>
    </location>
</feature>
<evidence type="ECO:0000313" key="2">
    <source>
        <dbReference type="EMBL" id="OAP59855.1"/>
    </source>
</evidence>
<feature type="compositionally biased region" description="Polar residues" evidence="1">
    <location>
        <begin position="209"/>
        <end position="224"/>
    </location>
</feature>
<accession>A0A178ZLF7</accession>
<feature type="region of interest" description="Disordered" evidence="1">
    <location>
        <begin position="446"/>
        <end position="641"/>
    </location>
</feature>
<sequence length="742" mass="81049">MILTAKDFCNSTLVRDDGRSAEDKIAGDSLSVARQPRTTPSLLVNASPNYNISRNMEARLRKLLSPRRHKGQQRNDTAPELDLHSVPYTTAPQQNRLPLFHKAGGVTTKQSKVNSPPDRLRSWSYDEAAPGKPPELGDRPHRGNGPVKLQTSRRLSSGELLVTEQDYDRTLEDIKQGEYIVGGKERRTSRTSSQPKPLTEPPSFKFVPTASNSPRDQVSFSSPIWQPPSVLGDVAPPTSSSGASGSFGHQERSHSAQEFHSCVSSPVSNTYGFGISSPAQSFFSPYMASTTSLLEPHEEQNPTIQALWKAEYGRLVSIYGQDGVDRTIGELNRDRAQGVQPPPLLSTRNIPYSASSVSLNQIFQRPPDSIRRGLGIKASGSTPNLDLAYLDEHSDRSSHARYSHLSSSAASSSFTTRTSIAEDPSISRDDIRKIVDEMRTTYLHAIEAHTPLPPLPDPPVKKPRSKKETPSLVSYASVDSSLRSASRQSTSRTKSWQSATTHMTTPRTSVSSPMTRSKRTSSATSRRTSGQAGAGIGILPAIQASPAKSNRSETRKKKNDDDVGLKRADSTTLGAMARKLTILDDRHSSTPSQPTVDSPPIFYNSSRSDSDSGCEMSPPPVSPKHSPVKPLSVQHTPEKHRPVVRQVSPLSKQPWQIDVDQILPDEELELALDIDDFEALCDGLFNTAAVEPEPQFNVLQTWDGEDKADGDTIAIDGPRISKMPQVLMGQKGLGLTGLHTMI</sequence>
<feature type="region of interest" description="Disordered" evidence="1">
    <location>
        <begin position="65"/>
        <end position="85"/>
    </location>
</feature>
<comment type="caution">
    <text evidence="2">The sequence shown here is derived from an EMBL/GenBank/DDBJ whole genome shotgun (WGS) entry which is preliminary data.</text>
</comment>
<dbReference type="RefSeq" id="XP_018693222.1">
    <property type="nucleotide sequence ID" value="XM_018836369.1"/>
</dbReference>
<organism evidence="2 3">
    <name type="scientific">Fonsecaea erecta</name>
    <dbReference type="NCBI Taxonomy" id="1367422"/>
    <lineage>
        <taxon>Eukaryota</taxon>
        <taxon>Fungi</taxon>
        <taxon>Dikarya</taxon>
        <taxon>Ascomycota</taxon>
        <taxon>Pezizomycotina</taxon>
        <taxon>Eurotiomycetes</taxon>
        <taxon>Chaetothyriomycetidae</taxon>
        <taxon>Chaetothyriales</taxon>
        <taxon>Herpotrichiellaceae</taxon>
        <taxon>Fonsecaea</taxon>
    </lineage>
</organism>
<dbReference type="AlphaFoldDB" id="A0A178ZLF7"/>
<dbReference type="Proteomes" id="UP000078343">
    <property type="component" value="Unassembled WGS sequence"/>
</dbReference>
<dbReference type="OrthoDB" id="4158144at2759"/>
<name>A0A178ZLF7_9EURO</name>
<feature type="compositionally biased region" description="Low complexity" evidence="1">
    <location>
        <begin position="403"/>
        <end position="419"/>
    </location>
</feature>
<dbReference type="EMBL" id="LVYI01000004">
    <property type="protein sequence ID" value="OAP59855.1"/>
    <property type="molecule type" value="Genomic_DNA"/>
</dbReference>
<feature type="compositionally biased region" description="Low complexity" evidence="1">
    <location>
        <begin position="623"/>
        <end position="633"/>
    </location>
</feature>
<keyword evidence="3" id="KW-1185">Reference proteome</keyword>
<feature type="compositionally biased region" description="Polar residues" evidence="1">
    <location>
        <begin position="496"/>
        <end position="514"/>
    </location>
</feature>
<feature type="compositionally biased region" description="Low complexity" evidence="1">
    <location>
        <begin position="239"/>
        <end position="248"/>
    </location>
</feature>
<feature type="region of interest" description="Disordered" evidence="1">
    <location>
        <begin position="178"/>
        <end position="258"/>
    </location>
</feature>
<feature type="region of interest" description="Disordered" evidence="1">
    <location>
        <begin position="102"/>
        <end position="160"/>
    </location>
</feature>
<protein>
    <submittedName>
        <fullName evidence="2">Uncharacterized protein</fullName>
    </submittedName>
</protein>
<proteinExistence type="predicted"/>
<reference evidence="2 3" key="1">
    <citation type="submission" date="2016-04" db="EMBL/GenBank/DDBJ databases">
        <title>Draft genome of Fonsecaea erecta CBS 125763.</title>
        <authorList>
            <person name="Weiss V.A."/>
            <person name="Vicente V.A."/>
            <person name="Raittz R.T."/>
            <person name="Moreno L.F."/>
            <person name="De Souza E.M."/>
            <person name="Pedrosa F.O."/>
            <person name="Steffens M.B."/>
            <person name="Faoro H."/>
            <person name="Tadra-Sfeir M.Z."/>
            <person name="Najafzadeh M.J."/>
            <person name="Felipe M.S."/>
            <person name="Teixeira M."/>
            <person name="Sun J."/>
            <person name="Xi L."/>
            <person name="Gomes R."/>
            <person name="De Azevedo C.M."/>
            <person name="Salgado C.G."/>
            <person name="Da Silva M.B."/>
            <person name="Nascimento M.F."/>
            <person name="Queiroz-Telles F."/>
            <person name="Attili D.S."/>
            <person name="Gorbushina A."/>
        </authorList>
    </citation>
    <scope>NUCLEOTIDE SEQUENCE [LARGE SCALE GENOMIC DNA]</scope>
    <source>
        <strain evidence="2 3">CBS 125763</strain>
    </source>
</reference>